<dbReference type="NCBIfam" id="TIGR02124">
    <property type="entry name" value="hypE"/>
    <property type="match status" value="1"/>
</dbReference>
<protein>
    <submittedName>
        <fullName evidence="5">Hydrogenase maturation protein, carbamoyl dehydratase HypE</fullName>
    </submittedName>
</protein>
<keyword evidence="6" id="KW-1185">Reference proteome</keyword>
<dbReference type="PANTHER" id="PTHR30303">
    <property type="entry name" value="HYDROGENASE ISOENZYMES FORMATION PROTEIN HYPE"/>
    <property type="match status" value="1"/>
</dbReference>
<gene>
    <name evidence="5" type="ORF">SAMN04488136_11749</name>
</gene>
<evidence type="ECO:0000259" key="4">
    <source>
        <dbReference type="Pfam" id="PF02769"/>
    </source>
</evidence>
<dbReference type="InterPro" id="IPR010918">
    <property type="entry name" value="PurM-like_C_dom"/>
</dbReference>
<dbReference type="GO" id="GO:0051604">
    <property type="term" value="P:protein maturation"/>
    <property type="evidence" value="ECO:0007669"/>
    <property type="project" value="TreeGrafter"/>
</dbReference>
<dbReference type="Gene3D" id="3.90.650.10">
    <property type="entry name" value="PurM-like C-terminal domain"/>
    <property type="match status" value="1"/>
</dbReference>
<evidence type="ECO:0000313" key="6">
    <source>
        <dbReference type="Proteomes" id="UP000198854"/>
    </source>
</evidence>
<evidence type="ECO:0000256" key="1">
    <source>
        <dbReference type="ARBA" id="ARBA00006243"/>
    </source>
</evidence>
<dbReference type="AlphaFoldDB" id="A0A1G8CSD5"/>
<dbReference type="Pfam" id="PF02769">
    <property type="entry name" value="AIRS_C"/>
    <property type="match status" value="1"/>
</dbReference>
<proteinExistence type="inferred from homology"/>
<dbReference type="InterPro" id="IPR036921">
    <property type="entry name" value="PurM-like_N_sf"/>
</dbReference>
<dbReference type="PANTHER" id="PTHR30303:SF0">
    <property type="entry name" value="CARBAMOYL DEHYDRATASE HYPE"/>
    <property type="match status" value="1"/>
</dbReference>
<dbReference type="RefSeq" id="WP_093275290.1">
    <property type="nucleotide sequence ID" value="NZ_FNDD01000017.1"/>
</dbReference>
<reference evidence="5 6" key="1">
    <citation type="submission" date="2016-10" db="EMBL/GenBank/DDBJ databases">
        <authorList>
            <person name="de Groot N.N."/>
        </authorList>
    </citation>
    <scope>NUCLEOTIDE SEQUENCE [LARGE SCALE GENOMIC DNA]</scope>
    <source>
        <strain evidence="5 6">CGMCC 1.10228</strain>
    </source>
</reference>
<evidence type="ECO:0000259" key="3">
    <source>
        <dbReference type="Pfam" id="PF00586"/>
    </source>
</evidence>
<accession>A0A1G8CSD5</accession>
<organism evidence="5 6">
    <name type="scientific">Vibrio xiamenensis</name>
    <dbReference type="NCBI Taxonomy" id="861298"/>
    <lineage>
        <taxon>Bacteria</taxon>
        <taxon>Pseudomonadati</taxon>
        <taxon>Pseudomonadota</taxon>
        <taxon>Gammaproteobacteria</taxon>
        <taxon>Vibrionales</taxon>
        <taxon>Vibrionaceae</taxon>
        <taxon>Vibrio</taxon>
    </lineage>
</organism>
<dbReference type="Pfam" id="PF00586">
    <property type="entry name" value="AIRS"/>
    <property type="match status" value="1"/>
</dbReference>
<feature type="compositionally biased region" description="Polar residues" evidence="2">
    <location>
        <begin position="298"/>
        <end position="317"/>
    </location>
</feature>
<dbReference type="OrthoDB" id="9801934at2"/>
<dbReference type="EMBL" id="FNDD01000017">
    <property type="protein sequence ID" value="SDH48362.1"/>
    <property type="molecule type" value="Genomic_DNA"/>
</dbReference>
<feature type="domain" description="PurM-like C-terminal" evidence="4">
    <location>
        <begin position="161"/>
        <end position="302"/>
    </location>
</feature>
<name>A0A1G8CSD5_9VIBR</name>
<feature type="region of interest" description="Disordered" evidence="2">
    <location>
        <begin position="298"/>
        <end position="320"/>
    </location>
</feature>
<dbReference type="InterPro" id="IPR016188">
    <property type="entry name" value="PurM-like_N"/>
</dbReference>
<dbReference type="InterPro" id="IPR036676">
    <property type="entry name" value="PurM-like_C_sf"/>
</dbReference>
<feature type="domain" description="PurM-like N-terminal" evidence="3">
    <location>
        <begin position="36"/>
        <end position="145"/>
    </location>
</feature>
<sequence>MRQIQLSHGGGGQQMNQLISQLFFHHFANDILLKSEDAARLTTQGEIALTTDSFTVAPLFFAGGDIGKLAIAGTVNDLAMMGAKPDYLTCSFMIEEGFPYTELERIVKSMAKELKVSGAQIVCGDTKVVPKGCVDGLFINTAGVGNFYQAQRPSASAIADDDAILVSGDIGRHGACILMARDALKLSSSLTSDCTTLWPRVSALLNHRLPVHALRDATRGGLSAVLNEWSAASQVNINVIEERIPVSDEVKGLCELYGFEPYDLANEGTMLIALPQRDAQAALDVLRQFDPNACQIGSASAHRQPSHHQTNGSQSPQPKVILHSPWGSRRYLELPQGELLPRIC</sequence>
<dbReference type="SUPFAM" id="SSF55326">
    <property type="entry name" value="PurM N-terminal domain-like"/>
    <property type="match status" value="1"/>
</dbReference>
<evidence type="ECO:0000313" key="5">
    <source>
        <dbReference type="EMBL" id="SDH48362.1"/>
    </source>
</evidence>
<dbReference type="Gene3D" id="3.30.1330.10">
    <property type="entry name" value="PurM-like, N-terminal domain"/>
    <property type="match status" value="1"/>
</dbReference>
<dbReference type="Proteomes" id="UP000198854">
    <property type="component" value="Unassembled WGS sequence"/>
</dbReference>
<dbReference type="STRING" id="861298.SAMN04488136_11749"/>
<comment type="similarity">
    <text evidence="1">Belongs to the HypE family.</text>
</comment>
<dbReference type="PIRSF" id="PIRSF005644">
    <property type="entry name" value="Hdrgns_mtr_HypE"/>
    <property type="match status" value="1"/>
</dbReference>
<evidence type="ECO:0000256" key="2">
    <source>
        <dbReference type="SAM" id="MobiDB-lite"/>
    </source>
</evidence>
<dbReference type="InterPro" id="IPR011854">
    <property type="entry name" value="HypE"/>
</dbReference>
<dbReference type="SUPFAM" id="SSF56042">
    <property type="entry name" value="PurM C-terminal domain-like"/>
    <property type="match status" value="1"/>
</dbReference>
<dbReference type="CDD" id="cd02197">
    <property type="entry name" value="HypE"/>
    <property type="match status" value="1"/>
</dbReference>